<dbReference type="EMBL" id="GL883094">
    <property type="protein sequence ID" value="EGG10477.1"/>
    <property type="molecule type" value="Genomic_DNA"/>
</dbReference>
<dbReference type="GeneID" id="18928949"/>
<dbReference type="RefSeq" id="XP_007405947.1">
    <property type="nucleotide sequence ID" value="XM_007405885.1"/>
</dbReference>
<evidence type="ECO:0000313" key="1">
    <source>
        <dbReference type="EMBL" id="EGG10477.1"/>
    </source>
</evidence>
<keyword evidence="2" id="KW-1185">Reference proteome</keyword>
<reference evidence="2" key="1">
    <citation type="journal article" date="2011" name="Proc. Natl. Acad. Sci. U.S.A.">
        <title>Obligate biotrophy features unraveled by the genomic analysis of rust fungi.</title>
        <authorList>
            <person name="Duplessis S."/>
            <person name="Cuomo C.A."/>
            <person name="Lin Y.-C."/>
            <person name="Aerts A."/>
            <person name="Tisserant E."/>
            <person name="Veneault-Fourrey C."/>
            <person name="Joly D.L."/>
            <person name="Hacquard S."/>
            <person name="Amselem J."/>
            <person name="Cantarel B.L."/>
            <person name="Chiu R."/>
            <person name="Coutinho P.M."/>
            <person name="Feau N."/>
            <person name="Field M."/>
            <person name="Frey P."/>
            <person name="Gelhaye E."/>
            <person name="Goldberg J."/>
            <person name="Grabherr M.G."/>
            <person name="Kodira C.D."/>
            <person name="Kohler A."/>
            <person name="Kuees U."/>
            <person name="Lindquist E.A."/>
            <person name="Lucas S.M."/>
            <person name="Mago R."/>
            <person name="Mauceli E."/>
            <person name="Morin E."/>
            <person name="Murat C."/>
            <person name="Pangilinan J.L."/>
            <person name="Park R."/>
            <person name="Pearson M."/>
            <person name="Quesneville H."/>
            <person name="Rouhier N."/>
            <person name="Sakthikumar S."/>
            <person name="Salamov A.A."/>
            <person name="Schmutz J."/>
            <person name="Selles B."/>
            <person name="Shapiro H."/>
            <person name="Tanguay P."/>
            <person name="Tuskan G.A."/>
            <person name="Henrissat B."/>
            <person name="Van de Peer Y."/>
            <person name="Rouze P."/>
            <person name="Ellis J.G."/>
            <person name="Dodds P.N."/>
            <person name="Schein J.E."/>
            <person name="Zhong S."/>
            <person name="Hamelin R.C."/>
            <person name="Grigoriev I.V."/>
            <person name="Szabo L.J."/>
            <person name="Martin F."/>
        </authorList>
    </citation>
    <scope>NUCLEOTIDE SEQUENCE [LARGE SCALE GENOMIC DNA]</scope>
    <source>
        <strain evidence="2">98AG31 / pathotype 3-4-7</strain>
    </source>
</reference>
<dbReference type="VEuPathDB" id="FungiDB:MELLADRAFT_55052"/>
<name>F4RAG6_MELLP</name>
<dbReference type="AlphaFoldDB" id="F4RAG6"/>
<dbReference type="HOGENOM" id="CLU_2671572_0_0_1"/>
<organism evidence="2">
    <name type="scientific">Melampsora larici-populina (strain 98AG31 / pathotype 3-4-7)</name>
    <name type="common">Poplar leaf rust fungus</name>
    <dbReference type="NCBI Taxonomy" id="747676"/>
    <lineage>
        <taxon>Eukaryota</taxon>
        <taxon>Fungi</taxon>
        <taxon>Dikarya</taxon>
        <taxon>Basidiomycota</taxon>
        <taxon>Pucciniomycotina</taxon>
        <taxon>Pucciniomycetes</taxon>
        <taxon>Pucciniales</taxon>
        <taxon>Melampsoraceae</taxon>
        <taxon>Melampsora</taxon>
    </lineage>
</organism>
<accession>F4RAG6</accession>
<evidence type="ECO:0000313" key="2">
    <source>
        <dbReference type="Proteomes" id="UP000001072"/>
    </source>
</evidence>
<protein>
    <submittedName>
        <fullName evidence="1">Uncharacterized protein</fullName>
    </submittedName>
</protein>
<sequence>MSSFLQKEIVFYLLLTARSYQYQYLININILSTEHFINNILSTRTSYQQQHLINNNILSTQHLINKNNNINDFFF</sequence>
<dbReference type="Proteomes" id="UP000001072">
    <property type="component" value="Unassembled WGS sequence"/>
</dbReference>
<gene>
    <name evidence="1" type="ORF">MELLADRAFT_55052</name>
</gene>
<dbReference type="InParanoid" id="F4RAG6"/>
<dbReference type="KEGG" id="mlr:MELLADRAFT_55052"/>
<proteinExistence type="predicted"/>